<sequence length="48" mass="5357">MTTTKQSWFKRSLAVLLAVMMVMSMGMTNALAADFSTKTSNLIEVTLW</sequence>
<reference evidence="2" key="1">
    <citation type="submission" date="2020-08" db="EMBL/GenBank/DDBJ databases">
        <authorList>
            <person name="Cejkova D."/>
            <person name="Kubasova T."/>
            <person name="Jahodarova E."/>
            <person name="Rychlik I."/>
        </authorList>
    </citation>
    <scope>NUCLEOTIDE SEQUENCE</scope>
    <source>
        <strain evidence="2">An559</strain>
    </source>
</reference>
<organism evidence="2 3">
    <name type="scientific">Merdimmobilis hominis</name>
    <dbReference type="NCBI Taxonomy" id="2897707"/>
    <lineage>
        <taxon>Bacteria</taxon>
        <taxon>Bacillati</taxon>
        <taxon>Bacillota</taxon>
        <taxon>Clostridia</taxon>
        <taxon>Eubacteriales</taxon>
        <taxon>Oscillospiraceae</taxon>
        <taxon>Merdimmobilis</taxon>
    </lineage>
</organism>
<accession>A0A938X700</accession>
<dbReference type="Proteomes" id="UP000774750">
    <property type="component" value="Unassembled WGS sequence"/>
</dbReference>
<evidence type="ECO:0008006" key="4">
    <source>
        <dbReference type="Google" id="ProtNLM"/>
    </source>
</evidence>
<gene>
    <name evidence="2" type="ORF">H6A12_07620</name>
</gene>
<dbReference type="RefSeq" id="WP_204446536.1">
    <property type="nucleotide sequence ID" value="NZ_JACJKY010000010.1"/>
</dbReference>
<evidence type="ECO:0000313" key="2">
    <source>
        <dbReference type="EMBL" id="MBM6921018.1"/>
    </source>
</evidence>
<evidence type="ECO:0000256" key="1">
    <source>
        <dbReference type="SAM" id="SignalP"/>
    </source>
</evidence>
<feature type="chain" id="PRO_5038081067" description="Sugar ABC transporter substrate-binding protein" evidence="1">
    <location>
        <begin position="33"/>
        <end position="48"/>
    </location>
</feature>
<evidence type="ECO:0000313" key="3">
    <source>
        <dbReference type="Proteomes" id="UP000774750"/>
    </source>
</evidence>
<protein>
    <recommendedName>
        <fullName evidence="4">Sugar ABC transporter substrate-binding protein</fullName>
    </recommendedName>
</protein>
<dbReference type="AlphaFoldDB" id="A0A938X700"/>
<keyword evidence="3" id="KW-1185">Reference proteome</keyword>
<name>A0A938X700_9FIRM</name>
<proteinExistence type="predicted"/>
<feature type="signal peptide" evidence="1">
    <location>
        <begin position="1"/>
        <end position="32"/>
    </location>
</feature>
<dbReference type="EMBL" id="JACJKY010000010">
    <property type="protein sequence ID" value="MBM6921018.1"/>
    <property type="molecule type" value="Genomic_DNA"/>
</dbReference>
<comment type="caution">
    <text evidence="2">The sequence shown here is derived from an EMBL/GenBank/DDBJ whole genome shotgun (WGS) entry which is preliminary data.</text>
</comment>
<keyword evidence="1" id="KW-0732">Signal</keyword>
<reference evidence="2" key="2">
    <citation type="journal article" date="2021" name="Sci. Rep.">
        <title>The distribution of antibiotic resistance genes in chicken gut microbiota commensals.</title>
        <authorList>
            <person name="Juricova H."/>
            <person name="Matiasovicova J."/>
            <person name="Kubasova T."/>
            <person name="Cejkova D."/>
            <person name="Rychlik I."/>
        </authorList>
    </citation>
    <scope>NUCLEOTIDE SEQUENCE</scope>
    <source>
        <strain evidence="2">An559</strain>
    </source>
</reference>